<keyword evidence="2" id="KW-1185">Reference proteome</keyword>
<dbReference type="AlphaFoldDB" id="A0A220UET9"/>
<dbReference type="RefSeq" id="WP_089065454.1">
    <property type="nucleotide sequence ID" value="NZ_CP022316.1"/>
</dbReference>
<protein>
    <submittedName>
        <fullName evidence="1">Uncharacterized protein</fullName>
    </submittedName>
</protein>
<dbReference type="OrthoDB" id="3216000at2"/>
<dbReference type="Proteomes" id="UP000198398">
    <property type="component" value="Chromosome"/>
</dbReference>
<proteinExistence type="predicted"/>
<gene>
    <name evidence="1" type="ORF">CFK39_10735</name>
</gene>
<reference evidence="2" key="1">
    <citation type="submission" date="2017-07" db="EMBL/GenBank/DDBJ databases">
        <title>Brachybacterium sp. VR2415.</title>
        <authorList>
            <person name="Tak E.J."/>
            <person name="Bae J.-W."/>
        </authorList>
    </citation>
    <scope>NUCLEOTIDE SEQUENCE [LARGE SCALE GENOMIC DNA]</scope>
    <source>
        <strain evidence="2">VR2415</strain>
    </source>
</reference>
<sequence length="149" mass="16577">MTPRPIMDAGPGLNFFALTKERMLFATVGQRVRATKDLGEMMVVAHAVVAAEAGDEMTVLIDDGGGRRLAALEAQRLDRLRGAGRPVGQMRLISTMTVLRNAAGKRELPDRQSMRDLYTRMRRLDDGLVPLDQTDLMTLPCWSVPREVR</sequence>
<dbReference type="EMBL" id="CP022316">
    <property type="protein sequence ID" value="ASK66213.1"/>
    <property type="molecule type" value="Genomic_DNA"/>
</dbReference>
<accession>A0A220UET9</accession>
<evidence type="ECO:0000313" key="1">
    <source>
        <dbReference type="EMBL" id="ASK66213.1"/>
    </source>
</evidence>
<evidence type="ECO:0000313" key="2">
    <source>
        <dbReference type="Proteomes" id="UP000198398"/>
    </source>
</evidence>
<organism evidence="1 2">
    <name type="scientific">Brachybacterium avium</name>
    <dbReference type="NCBI Taxonomy" id="2017485"/>
    <lineage>
        <taxon>Bacteria</taxon>
        <taxon>Bacillati</taxon>
        <taxon>Actinomycetota</taxon>
        <taxon>Actinomycetes</taxon>
        <taxon>Micrococcales</taxon>
        <taxon>Dermabacteraceae</taxon>
        <taxon>Brachybacterium</taxon>
    </lineage>
</organism>
<dbReference type="KEGG" id="brv:CFK39_10735"/>
<name>A0A220UET9_9MICO</name>